<proteinExistence type="inferred from homology"/>
<evidence type="ECO:0000313" key="6">
    <source>
        <dbReference type="Proteomes" id="UP000016931"/>
    </source>
</evidence>
<dbReference type="Gene3D" id="1.25.40.10">
    <property type="entry name" value="Tetratricopeptide repeat domain"/>
    <property type="match status" value="1"/>
</dbReference>
<dbReference type="EMBL" id="KB456265">
    <property type="protein sequence ID" value="EMF11910.1"/>
    <property type="molecule type" value="Genomic_DNA"/>
</dbReference>
<dbReference type="CDD" id="cd06466">
    <property type="entry name" value="p23_CS_SGT1_like"/>
    <property type="match status" value="1"/>
</dbReference>
<evidence type="ECO:0000259" key="3">
    <source>
        <dbReference type="PROSITE" id="PS51048"/>
    </source>
</evidence>
<feature type="domain" description="CS" evidence="4">
    <location>
        <begin position="168"/>
        <end position="259"/>
    </location>
</feature>
<dbReference type="SUPFAM" id="SSF48452">
    <property type="entry name" value="TPR-like"/>
    <property type="match status" value="1"/>
</dbReference>
<dbReference type="GeneID" id="27902885"/>
<evidence type="ECO:0000313" key="5">
    <source>
        <dbReference type="EMBL" id="EMF11910.1"/>
    </source>
</evidence>
<dbReference type="Pfam" id="PF05002">
    <property type="entry name" value="SGS"/>
    <property type="match status" value="1"/>
</dbReference>
<feature type="region of interest" description="Disordered" evidence="2">
    <location>
        <begin position="357"/>
        <end position="395"/>
    </location>
</feature>
<dbReference type="InterPro" id="IPR019734">
    <property type="entry name" value="TPR_rpt"/>
</dbReference>
<protein>
    <submittedName>
        <fullName evidence="5">SGS-domain-containing protein</fullName>
    </submittedName>
</protein>
<dbReference type="PANTHER" id="PTHR45862">
    <property type="entry name" value="PROTEIN SGT1 HOMOLOG"/>
    <property type="match status" value="1"/>
</dbReference>
<accession>N1QJC9</accession>
<evidence type="ECO:0000256" key="2">
    <source>
        <dbReference type="SAM" id="MobiDB-lite"/>
    </source>
</evidence>
<dbReference type="OrthoDB" id="1898560at2759"/>
<dbReference type="GO" id="GO:0051087">
    <property type="term" value="F:protein-folding chaperone binding"/>
    <property type="evidence" value="ECO:0007669"/>
    <property type="project" value="InterPro"/>
</dbReference>
<organism evidence="5 6">
    <name type="scientific">Sphaerulina musiva (strain SO2202)</name>
    <name type="common">Poplar stem canker fungus</name>
    <name type="synonym">Septoria musiva</name>
    <dbReference type="NCBI Taxonomy" id="692275"/>
    <lineage>
        <taxon>Eukaryota</taxon>
        <taxon>Fungi</taxon>
        <taxon>Dikarya</taxon>
        <taxon>Ascomycota</taxon>
        <taxon>Pezizomycotina</taxon>
        <taxon>Dothideomycetes</taxon>
        <taxon>Dothideomycetidae</taxon>
        <taxon>Mycosphaerellales</taxon>
        <taxon>Mycosphaerellaceae</taxon>
        <taxon>Sphaerulina</taxon>
    </lineage>
</organism>
<dbReference type="SMART" id="SM00028">
    <property type="entry name" value="TPR"/>
    <property type="match status" value="2"/>
</dbReference>
<dbReference type="STRING" id="692275.N1QJC9"/>
<dbReference type="SUPFAM" id="SSF49764">
    <property type="entry name" value="HSP20-like chaperones"/>
    <property type="match status" value="1"/>
</dbReference>
<dbReference type="Pfam" id="PF04969">
    <property type="entry name" value="CS"/>
    <property type="match status" value="1"/>
</dbReference>
<sequence>MAAQAARGKKALEAGNYEEAIKEYTDAIKESPTSPEFYTQRSVANQRAGHLEESLADAESAVLKALSRAKKEAITEAQFRRGVALYKLGRLGDAEFILNLVKQRDDKHKQADMWINKTKMDLAKLGQGDEKQKVTVTEKPSQPATTTTTTSTSTTVAVPSTAPERTPADKIRYDWYQNTEKVYFTLMAKGVPEDKCVVDITERSFSISFPTGADSNYDLHIEPLFASVHSDKCTTRVLPSKVEITLVKAQPGQKWHKLESDEPVPDSKKVDSVADSDAKNADPVKRAVLSDSSRGPAYPTSSKKGPKDWDKVAKEAMPTSGKPGAAEDDDDYEGGDEANHFFKKLFKGASPEMQRAMMKSYTESNGTALSTNWDEVSKGPVETTPPDGMEAKPWK</sequence>
<feature type="region of interest" description="Disordered" evidence="2">
    <location>
        <begin position="250"/>
        <end position="337"/>
    </location>
</feature>
<dbReference type="HOGENOM" id="CLU_039532_3_1_1"/>
<feature type="compositionally biased region" description="Low complexity" evidence="2">
    <location>
        <begin position="143"/>
        <end position="163"/>
    </location>
</feature>
<dbReference type="AlphaFoldDB" id="N1QJC9"/>
<dbReference type="OMA" id="KSGPKNW"/>
<evidence type="ECO:0000256" key="1">
    <source>
        <dbReference type="ARBA" id="ARBA00008509"/>
    </source>
</evidence>
<dbReference type="InterPro" id="IPR008978">
    <property type="entry name" value="HSP20-like_chaperone"/>
</dbReference>
<dbReference type="InterPro" id="IPR007052">
    <property type="entry name" value="CS_dom"/>
</dbReference>
<dbReference type="RefSeq" id="XP_016760031.1">
    <property type="nucleotide sequence ID" value="XM_016905748.1"/>
</dbReference>
<reference evidence="5 6" key="1">
    <citation type="journal article" date="2012" name="PLoS Pathog.">
        <title>Diverse lifestyles and strategies of plant pathogenesis encoded in the genomes of eighteen Dothideomycetes fungi.</title>
        <authorList>
            <person name="Ohm R.A."/>
            <person name="Feau N."/>
            <person name="Henrissat B."/>
            <person name="Schoch C.L."/>
            <person name="Horwitz B.A."/>
            <person name="Barry K.W."/>
            <person name="Condon B.J."/>
            <person name="Copeland A.C."/>
            <person name="Dhillon B."/>
            <person name="Glaser F."/>
            <person name="Hesse C.N."/>
            <person name="Kosti I."/>
            <person name="LaButti K."/>
            <person name="Lindquist E.A."/>
            <person name="Lucas S."/>
            <person name="Salamov A.A."/>
            <person name="Bradshaw R.E."/>
            <person name="Ciuffetti L."/>
            <person name="Hamelin R.C."/>
            <person name="Kema G.H.J."/>
            <person name="Lawrence C."/>
            <person name="Scott J.A."/>
            <person name="Spatafora J.W."/>
            <person name="Turgeon B.G."/>
            <person name="de Wit P.J.G.M."/>
            <person name="Zhong S."/>
            <person name="Goodwin S.B."/>
            <person name="Grigoriev I.V."/>
        </authorList>
    </citation>
    <scope>NUCLEOTIDE SEQUENCE [LARGE SCALE GENOMIC DNA]</scope>
    <source>
        <strain evidence="5 6">SO2202</strain>
    </source>
</reference>
<gene>
    <name evidence="5" type="ORF">SEPMUDRAFT_149750</name>
</gene>
<dbReference type="InterPro" id="IPR007699">
    <property type="entry name" value="SGS_dom"/>
</dbReference>
<evidence type="ECO:0000259" key="4">
    <source>
        <dbReference type="PROSITE" id="PS51203"/>
    </source>
</evidence>
<feature type="compositionally biased region" description="Acidic residues" evidence="2">
    <location>
        <begin position="326"/>
        <end position="336"/>
    </location>
</feature>
<dbReference type="PROSITE" id="PS51203">
    <property type="entry name" value="CS"/>
    <property type="match status" value="1"/>
</dbReference>
<dbReference type="Proteomes" id="UP000016931">
    <property type="component" value="Unassembled WGS sequence"/>
</dbReference>
<feature type="compositionally biased region" description="Basic and acidic residues" evidence="2">
    <location>
        <begin position="256"/>
        <end position="285"/>
    </location>
</feature>
<feature type="compositionally biased region" description="Basic and acidic residues" evidence="2">
    <location>
        <begin position="305"/>
        <end position="314"/>
    </location>
</feature>
<name>N1QJC9_SPHMS</name>
<comment type="similarity">
    <text evidence="1">Belongs to the SGT1 family.</text>
</comment>
<dbReference type="Gene3D" id="2.60.40.790">
    <property type="match status" value="1"/>
</dbReference>
<keyword evidence="6" id="KW-1185">Reference proteome</keyword>
<dbReference type="InterPro" id="IPR011990">
    <property type="entry name" value="TPR-like_helical_dom_sf"/>
</dbReference>
<dbReference type="PROSITE" id="PS51048">
    <property type="entry name" value="SGS"/>
    <property type="match status" value="1"/>
</dbReference>
<dbReference type="eggNOG" id="KOG1309">
    <property type="taxonomic scope" value="Eukaryota"/>
</dbReference>
<dbReference type="InterPro" id="IPR044563">
    <property type="entry name" value="Sgt1-like"/>
</dbReference>
<feature type="region of interest" description="Disordered" evidence="2">
    <location>
        <begin position="126"/>
        <end position="163"/>
    </location>
</feature>
<feature type="compositionally biased region" description="Polar residues" evidence="2">
    <location>
        <begin position="361"/>
        <end position="374"/>
    </location>
</feature>
<feature type="domain" description="SGS" evidence="3">
    <location>
        <begin position="297"/>
        <end position="395"/>
    </location>
</feature>